<dbReference type="SUPFAM" id="SSF47598">
    <property type="entry name" value="Ribbon-helix-helix"/>
    <property type="match status" value="1"/>
</dbReference>
<dbReference type="InterPro" id="IPR022789">
    <property type="entry name" value="ParD"/>
</dbReference>
<feature type="coiled-coil region" evidence="3">
    <location>
        <begin position="33"/>
        <end position="60"/>
    </location>
</feature>
<evidence type="ECO:0000313" key="4">
    <source>
        <dbReference type="EMBL" id="SHE37946.1"/>
    </source>
</evidence>
<protein>
    <submittedName>
        <fullName evidence="4">Antitoxin ParD1/3/4</fullName>
    </submittedName>
</protein>
<accession>A0A1M4T0I6</accession>
<dbReference type="Pfam" id="PF03693">
    <property type="entry name" value="ParD_antitoxin"/>
    <property type="match status" value="1"/>
</dbReference>
<gene>
    <name evidence="4" type="ORF">SAMN05444408_101145</name>
</gene>
<evidence type="ECO:0000256" key="3">
    <source>
        <dbReference type="SAM" id="Coils"/>
    </source>
</evidence>
<evidence type="ECO:0000313" key="5">
    <source>
        <dbReference type="Proteomes" id="UP000184236"/>
    </source>
</evidence>
<reference evidence="5" key="1">
    <citation type="submission" date="2016-11" db="EMBL/GenBank/DDBJ databases">
        <authorList>
            <person name="Varghese N."/>
            <person name="Submissions S."/>
        </authorList>
    </citation>
    <scope>NUCLEOTIDE SEQUENCE [LARGE SCALE GENOMIC DNA]</scope>
    <source>
        <strain evidence="5">DSM 26898</strain>
    </source>
</reference>
<dbReference type="RefSeq" id="WP_072882653.1">
    <property type="nucleotide sequence ID" value="NZ_FQVO01000001.1"/>
</dbReference>
<dbReference type="PANTHER" id="PTHR36582">
    <property type="entry name" value="ANTITOXIN PARD"/>
    <property type="match status" value="1"/>
</dbReference>
<dbReference type="NCBIfam" id="TIGR02606">
    <property type="entry name" value="antidote_CC2985"/>
    <property type="match status" value="1"/>
</dbReference>
<comment type="similarity">
    <text evidence="1">Belongs to the ParD antitoxin family.</text>
</comment>
<dbReference type="PANTHER" id="PTHR36582:SF2">
    <property type="entry name" value="ANTITOXIN PARD"/>
    <property type="match status" value="1"/>
</dbReference>
<keyword evidence="5" id="KW-1185">Reference proteome</keyword>
<dbReference type="InterPro" id="IPR010985">
    <property type="entry name" value="Ribbon_hlx_hlx"/>
</dbReference>
<evidence type="ECO:0000256" key="2">
    <source>
        <dbReference type="ARBA" id="ARBA00022649"/>
    </source>
</evidence>
<proteinExistence type="inferred from homology"/>
<dbReference type="GO" id="GO:0006355">
    <property type="term" value="P:regulation of DNA-templated transcription"/>
    <property type="evidence" value="ECO:0007669"/>
    <property type="project" value="InterPro"/>
</dbReference>
<dbReference type="EMBL" id="FQVO01000001">
    <property type="protein sequence ID" value="SHE37946.1"/>
    <property type="molecule type" value="Genomic_DNA"/>
</dbReference>
<dbReference type="STRING" id="1302685.SAMN05444408_101145"/>
<dbReference type="OrthoDB" id="9815501at2"/>
<keyword evidence="2" id="KW-1277">Toxin-antitoxin system</keyword>
<organism evidence="4 5">
    <name type="scientific">Chryseobacterium takakiae</name>
    <dbReference type="NCBI Taxonomy" id="1302685"/>
    <lineage>
        <taxon>Bacteria</taxon>
        <taxon>Pseudomonadati</taxon>
        <taxon>Bacteroidota</taxon>
        <taxon>Flavobacteriia</taxon>
        <taxon>Flavobacteriales</taxon>
        <taxon>Weeksellaceae</taxon>
        <taxon>Chryseobacterium group</taxon>
        <taxon>Chryseobacterium</taxon>
    </lineage>
</organism>
<evidence type="ECO:0000256" key="1">
    <source>
        <dbReference type="ARBA" id="ARBA00008580"/>
    </source>
</evidence>
<dbReference type="Proteomes" id="UP000184236">
    <property type="component" value="Unassembled WGS sequence"/>
</dbReference>
<dbReference type="Gene3D" id="6.10.10.120">
    <property type="entry name" value="Antitoxin ParD1-like"/>
    <property type="match status" value="1"/>
</dbReference>
<dbReference type="InterPro" id="IPR038296">
    <property type="entry name" value="ParD_sf"/>
</dbReference>
<sequence>MGRNTSVSLGDYFEDFVDSKISEGRFKNASEVIRAGLRLLEQEENKIQMLKNAVEEGISSGIAHDFNPQKHLELMKSNLKKNG</sequence>
<keyword evidence="3" id="KW-0175">Coiled coil</keyword>
<dbReference type="CDD" id="cd22231">
    <property type="entry name" value="RHH_NikR_HicB-like"/>
    <property type="match status" value="1"/>
</dbReference>
<dbReference type="AlphaFoldDB" id="A0A1M4T0I6"/>
<name>A0A1M4T0I6_9FLAO</name>